<dbReference type="PANTHER" id="PTHR11003:SF291">
    <property type="entry name" value="IP11374P"/>
    <property type="match status" value="1"/>
</dbReference>
<dbReference type="GO" id="GO:0030322">
    <property type="term" value="P:stabilization of membrane potential"/>
    <property type="evidence" value="ECO:0007669"/>
    <property type="project" value="TreeGrafter"/>
</dbReference>
<evidence type="ECO:0000313" key="10">
    <source>
        <dbReference type="EMBL" id="CAG5040990.1"/>
    </source>
</evidence>
<feature type="transmembrane region" description="Helical" evidence="8">
    <location>
        <begin position="103"/>
        <end position="129"/>
    </location>
</feature>
<evidence type="ECO:0000256" key="3">
    <source>
        <dbReference type="ARBA" id="ARBA00022692"/>
    </source>
</evidence>
<keyword evidence="4 8" id="KW-1133">Transmembrane helix</keyword>
<dbReference type="Pfam" id="PF07885">
    <property type="entry name" value="Ion_trans_2"/>
    <property type="match status" value="1"/>
</dbReference>
<comment type="caution">
    <text evidence="10">The sequence shown here is derived from an EMBL/GenBank/DDBJ whole genome shotgun (WGS) entry which is preliminary data.</text>
</comment>
<feature type="transmembrane region" description="Helical" evidence="8">
    <location>
        <begin position="240"/>
        <end position="257"/>
    </location>
</feature>
<keyword evidence="2" id="KW-0813">Transport</keyword>
<keyword evidence="3 8" id="KW-0812">Transmembrane</keyword>
<evidence type="ECO:0000256" key="6">
    <source>
        <dbReference type="ARBA" id="ARBA00023136"/>
    </source>
</evidence>
<dbReference type="OrthoDB" id="6433782at2759"/>
<dbReference type="InterPro" id="IPR003280">
    <property type="entry name" value="2pore_dom_K_chnl"/>
</dbReference>
<organism evidence="10 11">
    <name type="scientific">Parnassius apollo</name>
    <name type="common">Apollo butterfly</name>
    <name type="synonym">Papilio apollo</name>
    <dbReference type="NCBI Taxonomy" id="110799"/>
    <lineage>
        <taxon>Eukaryota</taxon>
        <taxon>Metazoa</taxon>
        <taxon>Ecdysozoa</taxon>
        <taxon>Arthropoda</taxon>
        <taxon>Hexapoda</taxon>
        <taxon>Insecta</taxon>
        <taxon>Pterygota</taxon>
        <taxon>Neoptera</taxon>
        <taxon>Endopterygota</taxon>
        <taxon>Lepidoptera</taxon>
        <taxon>Glossata</taxon>
        <taxon>Ditrysia</taxon>
        <taxon>Papilionoidea</taxon>
        <taxon>Papilionidae</taxon>
        <taxon>Parnassiinae</taxon>
        <taxon>Parnassini</taxon>
        <taxon>Parnassius</taxon>
        <taxon>Parnassius</taxon>
    </lineage>
</organism>
<protein>
    <submittedName>
        <fullName evidence="10">(apollo) hypothetical protein</fullName>
    </submittedName>
</protein>
<keyword evidence="7" id="KW-0407">Ion channel</keyword>
<dbReference type="GO" id="GO:0022841">
    <property type="term" value="F:potassium ion leak channel activity"/>
    <property type="evidence" value="ECO:0007669"/>
    <property type="project" value="TreeGrafter"/>
</dbReference>
<evidence type="ECO:0000256" key="7">
    <source>
        <dbReference type="ARBA" id="ARBA00023303"/>
    </source>
</evidence>
<dbReference type="InterPro" id="IPR013099">
    <property type="entry name" value="K_chnl_dom"/>
</dbReference>
<comment type="subcellular location">
    <subcellularLocation>
        <location evidence="1">Membrane</location>
        <topology evidence="1">Multi-pass membrane protein</topology>
    </subcellularLocation>
</comment>
<dbReference type="PANTHER" id="PTHR11003">
    <property type="entry name" value="POTASSIUM CHANNEL, SUBFAMILY K"/>
    <property type="match status" value="1"/>
</dbReference>
<evidence type="ECO:0000256" key="8">
    <source>
        <dbReference type="SAM" id="Phobius"/>
    </source>
</evidence>
<gene>
    <name evidence="10" type="ORF">PAPOLLO_LOCUS22021</name>
</gene>
<keyword evidence="11" id="KW-1185">Reference proteome</keyword>
<evidence type="ECO:0000256" key="1">
    <source>
        <dbReference type="ARBA" id="ARBA00004141"/>
    </source>
</evidence>
<evidence type="ECO:0000256" key="5">
    <source>
        <dbReference type="ARBA" id="ARBA00023065"/>
    </source>
</evidence>
<name>A0A8S3XSI8_PARAO</name>
<proteinExistence type="predicted"/>
<feature type="transmembrane region" description="Helical" evidence="8">
    <location>
        <begin position="69"/>
        <end position="91"/>
    </location>
</feature>
<dbReference type="EMBL" id="CAJQZP010001352">
    <property type="protein sequence ID" value="CAG5040990.1"/>
    <property type="molecule type" value="Genomic_DNA"/>
</dbReference>
<reference evidence="10" key="1">
    <citation type="submission" date="2021-04" db="EMBL/GenBank/DDBJ databases">
        <authorList>
            <person name="Tunstrom K."/>
        </authorList>
    </citation>
    <scope>NUCLEOTIDE SEQUENCE</scope>
</reference>
<accession>A0A8S3XSI8</accession>
<evidence type="ECO:0000259" key="9">
    <source>
        <dbReference type="Pfam" id="PF07885"/>
    </source>
</evidence>
<keyword evidence="6 8" id="KW-0472">Membrane</keyword>
<evidence type="ECO:0000256" key="4">
    <source>
        <dbReference type="ARBA" id="ARBA00022989"/>
    </source>
</evidence>
<dbReference type="AlphaFoldDB" id="A0A8S3XSI8"/>
<keyword evidence="5" id="KW-0406">Ion transport</keyword>
<sequence length="298" mass="34005">MVENEIDHHTDANTLKKRKQLDVNSKQIVLHKITPLSSKWREAIEKRIEDERQLTMQAVGNGAKSNPGLFWNLSGTFLFSVYVMTALGFGAPVPHTILGRISALVYAILAVPTHIYLMWNVSTCIVVNIEQRTEKMKRKYCAQKKTIREKSDLESIKGNSNRSEKSEVFKKQTLHRYKFFVMLGIFCSDHCILLSMAIYYVFGVVGFGVLRNRTPLEIVMFPLEFTTTGGLENVTGYVRIIYGFYVEGAMCLLACLVSNIRRFSSSPVTCMLENYRLFNSSDCAECYNDEECKIIRIS</sequence>
<feature type="domain" description="Potassium channel" evidence="9">
    <location>
        <begin position="70"/>
        <end position="123"/>
    </location>
</feature>
<dbReference type="Proteomes" id="UP000691718">
    <property type="component" value="Unassembled WGS sequence"/>
</dbReference>
<dbReference type="GO" id="GO:0015271">
    <property type="term" value="F:outward rectifier potassium channel activity"/>
    <property type="evidence" value="ECO:0007669"/>
    <property type="project" value="TreeGrafter"/>
</dbReference>
<dbReference type="GO" id="GO:0005886">
    <property type="term" value="C:plasma membrane"/>
    <property type="evidence" value="ECO:0007669"/>
    <property type="project" value="TreeGrafter"/>
</dbReference>
<feature type="transmembrane region" description="Helical" evidence="8">
    <location>
        <begin position="179"/>
        <end position="202"/>
    </location>
</feature>
<evidence type="ECO:0000256" key="2">
    <source>
        <dbReference type="ARBA" id="ARBA00022448"/>
    </source>
</evidence>
<evidence type="ECO:0000313" key="11">
    <source>
        <dbReference type="Proteomes" id="UP000691718"/>
    </source>
</evidence>